<dbReference type="GO" id="GO:0043531">
    <property type="term" value="F:ADP binding"/>
    <property type="evidence" value="ECO:0007669"/>
    <property type="project" value="InterPro"/>
</dbReference>
<dbReference type="FunCoup" id="B9SW10">
    <property type="interactions" value="16"/>
</dbReference>
<dbReference type="GO" id="GO:0006952">
    <property type="term" value="P:defense response"/>
    <property type="evidence" value="ECO:0007669"/>
    <property type="project" value="UniProtKB-KW"/>
</dbReference>
<dbReference type="Pfam" id="PF00931">
    <property type="entry name" value="NB-ARC"/>
    <property type="match status" value="1"/>
</dbReference>
<evidence type="ECO:0000256" key="1">
    <source>
        <dbReference type="ARBA" id="ARBA00008894"/>
    </source>
</evidence>
<name>B9SW10_RICCO</name>
<dbReference type="Pfam" id="PF23247">
    <property type="entry name" value="LRR_RPS2"/>
    <property type="match status" value="1"/>
</dbReference>
<dbReference type="EC" id="3.1.3.16" evidence="11"/>
<evidence type="ECO:0000256" key="5">
    <source>
        <dbReference type="ARBA" id="ARBA00022821"/>
    </source>
</evidence>
<dbReference type="Gene3D" id="3.40.50.300">
    <property type="entry name" value="P-loop containing nucleotide triphosphate hydrolases"/>
    <property type="match status" value="1"/>
</dbReference>
<dbReference type="InterPro" id="IPR050905">
    <property type="entry name" value="Plant_NBS-LRR"/>
</dbReference>
<comment type="similarity">
    <text evidence="1">Belongs to the disease resistance NB-LRR family.</text>
</comment>
<evidence type="ECO:0000259" key="9">
    <source>
        <dbReference type="Pfam" id="PF23247"/>
    </source>
</evidence>
<dbReference type="EMBL" id="EQ974181">
    <property type="protein sequence ID" value="EEF32193.1"/>
    <property type="molecule type" value="Genomic_DNA"/>
</dbReference>
<feature type="domain" description="Disease resistance protein winged helix" evidence="10">
    <location>
        <begin position="390"/>
        <end position="459"/>
    </location>
</feature>
<dbReference type="PRINTS" id="PR00364">
    <property type="entry name" value="DISEASERSIST"/>
</dbReference>
<dbReference type="InterPro" id="IPR032675">
    <property type="entry name" value="LRR_dom_sf"/>
</dbReference>
<dbReference type="InterPro" id="IPR057135">
    <property type="entry name" value="At4g27190-like_LRR"/>
</dbReference>
<keyword evidence="6" id="KW-0067">ATP-binding</keyword>
<keyword evidence="5" id="KW-0611">Plant defense</keyword>
<keyword evidence="4" id="KW-0547">Nucleotide-binding</keyword>
<evidence type="ECO:0000313" key="12">
    <source>
        <dbReference type="Proteomes" id="UP000008311"/>
    </source>
</evidence>
<evidence type="ECO:0000256" key="3">
    <source>
        <dbReference type="ARBA" id="ARBA00022737"/>
    </source>
</evidence>
<evidence type="ECO:0000256" key="4">
    <source>
        <dbReference type="ARBA" id="ARBA00022741"/>
    </source>
</evidence>
<evidence type="ECO:0000256" key="6">
    <source>
        <dbReference type="ARBA" id="ARBA00022840"/>
    </source>
</evidence>
<dbReference type="Pfam" id="PF23559">
    <property type="entry name" value="WHD_DRP"/>
    <property type="match status" value="1"/>
</dbReference>
<keyword evidence="3" id="KW-0677">Repeat</keyword>
<protein>
    <submittedName>
        <fullName evidence="11">Disease resistance protein RPM1, putative</fullName>
        <ecNumber evidence="11">3.1.3.16</ecNumber>
    </submittedName>
</protein>
<dbReference type="SUPFAM" id="SSF52540">
    <property type="entry name" value="P-loop containing nucleoside triphosphate hydrolases"/>
    <property type="match status" value="1"/>
</dbReference>
<organism evidence="11 12">
    <name type="scientific">Ricinus communis</name>
    <name type="common">Castor bean</name>
    <dbReference type="NCBI Taxonomy" id="3988"/>
    <lineage>
        <taxon>Eukaryota</taxon>
        <taxon>Viridiplantae</taxon>
        <taxon>Streptophyta</taxon>
        <taxon>Embryophyta</taxon>
        <taxon>Tracheophyta</taxon>
        <taxon>Spermatophyta</taxon>
        <taxon>Magnoliopsida</taxon>
        <taxon>eudicotyledons</taxon>
        <taxon>Gunneridae</taxon>
        <taxon>Pentapetalae</taxon>
        <taxon>rosids</taxon>
        <taxon>fabids</taxon>
        <taxon>Malpighiales</taxon>
        <taxon>Euphorbiaceae</taxon>
        <taxon>Acalyphoideae</taxon>
        <taxon>Acalypheae</taxon>
        <taxon>Ricinus</taxon>
    </lineage>
</organism>
<evidence type="ECO:0000259" key="8">
    <source>
        <dbReference type="Pfam" id="PF00931"/>
    </source>
</evidence>
<evidence type="ECO:0000313" key="11">
    <source>
        <dbReference type="EMBL" id="EEF32193.1"/>
    </source>
</evidence>
<dbReference type="Gene3D" id="1.10.8.430">
    <property type="entry name" value="Helical domain of apoptotic protease-activating factors"/>
    <property type="match status" value="1"/>
</dbReference>
<dbReference type="PANTHER" id="PTHR33463:SF187">
    <property type="entry name" value="AND NB-ARC DOMAIN DISEASE RESISTANCE PROTEIN, PUTATIVE-RELATED"/>
    <property type="match status" value="1"/>
</dbReference>
<dbReference type="PANTHER" id="PTHR33463">
    <property type="entry name" value="NB-ARC DOMAIN-CONTAINING PROTEIN-RELATED"/>
    <property type="match status" value="1"/>
</dbReference>
<dbReference type="InterPro" id="IPR002182">
    <property type="entry name" value="NB-ARC"/>
</dbReference>
<gene>
    <name evidence="11" type="ORF">RCOM_0662960</name>
</gene>
<accession>B9SW10</accession>
<keyword evidence="12" id="KW-1185">Reference proteome</keyword>
<dbReference type="InterPro" id="IPR036388">
    <property type="entry name" value="WH-like_DNA-bd_sf"/>
</dbReference>
<dbReference type="Proteomes" id="UP000008311">
    <property type="component" value="Unassembled WGS sequence"/>
</dbReference>
<dbReference type="FunFam" id="3.40.50.300:FF:001091">
    <property type="entry name" value="Probable disease resistance protein At1g61300"/>
    <property type="match status" value="1"/>
</dbReference>
<dbReference type="eggNOG" id="KOG4658">
    <property type="taxonomic scope" value="Eukaryota"/>
</dbReference>
<dbReference type="SUPFAM" id="SSF52058">
    <property type="entry name" value="L domain-like"/>
    <property type="match status" value="1"/>
</dbReference>
<dbReference type="Gene3D" id="3.80.10.10">
    <property type="entry name" value="Ribonuclease Inhibitor"/>
    <property type="match status" value="2"/>
</dbReference>
<dbReference type="FunFam" id="1.10.10.10:FF:000322">
    <property type="entry name" value="Probable disease resistance protein At1g63360"/>
    <property type="match status" value="1"/>
</dbReference>
<dbReference type="InParanoid" id="B9SW10"/>
<dbReference type="InterPro" id="IPR058922">
    <property type="entry name" value="WHD_DRP"/>
</dbReference>
<evidence type="ECO:0000259" key="10">
    <source>
        <dbReference type="Pfam" id="PF23559"/>
    </source>
</evidence>
<reference evidence="12" key="1">
    <citation type="journal article" date="2010" name="Nat. Biotechnol.">
        <title>Draft genome sequence of the oilseed species Ricinus communis.</title>
        <authorList>
            <person name="Chan A.P."/>
            <person name="Crabtree J."/>
            <person name="Zhao Q."/>
            <person name="Lorenzi H."/>
            <person name="Orvis J."/>
            <person name="Puiu D."/>
            <person name="Melake-Berhan A."/>
            <person name="Jones K.M."/>
            <person name="Redman J."/>
            <person name="Chen G."/>
            <person name="Cahoon E.B."/>
            <person name="Gedil M."/>
            <person name="Stanke M."/>
            <person name="Haas B.J."/>
            <person name="Wortman J.R."/>
            <person name="Fraser-Liggett C.M."/>
            <person name="Ravel J."/>
            <person name="Rabinowicz P.D."/>
        </authorList>
    </citation>
    <scope>NUCLEOTIDE SEQUENCE [LARGE SCALE GENOMIC DNA]</scope>
    <source>
        <strain evidence="12">cv. Hale</strain>
    </source>
</reference>
<feature type="domain" description="NB-ARC" evidence="8">
    <location>
        <begin position="144"/>
        <end position="305"/>
    </location>
</feature>
<keyword evidence="11" id="KW-0378">Hydrolase</keyword>
<keyword evidence="7" id="KW-0175">Coiled coil</keyword>
<dbReference type="InterPro" id="IPR042197">
    <property type="entry name" value="Apaf_helical"/>
</dbReference>
<feature type="domain" description="Disease resistance protein At4g27190-like leucine-rich repeats" evidence="9">
    <location>
        <begin position="809"/>
        <end position="920"/>
    </location>
</feature>
<dbReference type="GO" id="GO:0005524">
    <property type="term" value="F:ATP binding"/>
    <property type="evidence" value="ECO:0007669"/>
    <property type="project" value="UniProtKB-KW"/>
</dbReference>
<evidence type="ECO:0000256" key="2">
    <source>
        <dbReference type="ARBA" id="ARBA00022614"/>
    </source>
</evidence>
<feature type="coiled-coil region" evidence="7">
    <location>
        <begin position="20"/>
        <end position="118"/>
    </location>
</feature>
<keyword evidence="2" id="KW-0433">Leucine-rich repeat</keyword>
<sequence length="969" mass="110808">MGTVAKGLEIGGKAEALMDNVVSEDDMQTLRRKLQQLESIKADKVEELQTAVLQTAKKPMNELQIWSRNISMAKVKVQNMEQEVKQGGLSGKLLGKRVKKMMEEMKELIDQNARFQGRLVSDAGDNSRVALLAPKLVCQAFEINKEKIWQYLEEGEGFCIGIWGMGGVGKTTLLTYIYNELLRKQKNVYWITVSQDFSVRKLQNHIAKAIDRDISIEDDEKKRAALLWNALSNKQKFVLILDDLWENFSLENVGIPISKENGCKLIFTSRSLEVCNKMDCRRKIKVEPLSEEEAWNLFQEKLGEKILDDGSEIAKSIAKRCAGLPLGIITMASSMKGVDDLSEWRNTLRILEDSKVGEGDNEFEVFRILKFSYDRLGNSALQKCYLYCALYPEDRKIRRVELIDYLIAEGVIEEKSRQAEFDKGHTMLNKLEKVCLLEPVCDNQNYRCVKMHDLIRHMAIQLMKADIVVCAKSRALDCKSWTAELVRISSMYSGIKEIPSNHSPPCPKVSVLLLPGSYLRWIPDPFFEQLHGLKILDLSNSVFIEELPTSVSNLCNLSTLLLKRCYGLRRVPSLAKLKSLKKLDLNFSGVEEVPQDMEFLSNLKHLGLFGTFIKEFPPGILPKLSRLQVLLLDPRLPVKGVEVASLRNLETLCCCLCDFNEFNTYFQSSKERPGLALRDKGFWIHQLKDYFVWVGKESNDLPKMKDKIFNFEEELEFVLGKRAVLGNYSVMRGEGSPKEFKMIEIQSYHTGWLCLENESPWKKLEILNCVGIESLFPLCSSSVLQTLEKIQIRHSMNLHVLFNIAPPAATVRNGTFSLLKTFEIYGCPSMKKLFPHGLMANLKNLSQIYVRYCENMEELIAIEEEQESHQSNASNSYTIPELRSFKLEQLPELKSICSRQMICNHLQYLWIINCPKLKRIPISLVLLENHQIAPLPSLQEIIVSPPEWWEMAEVDHPNAKNILSPLVLF</sequence>
<dbReference type="InterPro" id="IPR027417">
    <property type="entry name" value="P-loop_NTPase"/>
</dbReference>
<dbReference type="Gene3D" id="1.10.10.10">
    <property type="entry name" value="Winged helix-like DNA-binding domain superfamily/Winged helix DNA-binding domain"/>
    <property type="match status" value="1"/>
</dbReference>
<dbReference type="GO" id="GO:0004722">
    <property type="term" value="F:protein serine/threonine phosphatase activity"/>
    <property type="evidence" value="ECO:0007669"/>
    <property type="project" value="UniProtKB-EC"/>
</dbReference>
<proteinExistence type="inferred from homology"/>
<evidence type="ECO:0000256" key="7">
    <source>
        <dbReference type="SAM" id="Coils"/>
    </source>
</evidence>
<dbReference type="AlphaFoldDB" id="B9SW10"/>